<feature type="domain" description="AB hydrolase-1" evidence="1">
    <location>
        <begin position="30"/>
        <end position="284"/>
    </location>
</feature>
<proteinExistence type="predicted"/>
<evidence type="ECO:0000259" key="1">
    <source>
        <dbReference type="Pfam" id="PF00561"/>
    </source>
</evidence>
<dbReference type="EMBL" id="BOSE01000005">
    <property type="protein sequence ID" value="GIP17359.1"/>
    <property type="molecule type" value="Genomic_DNA"/>
</dbReference>
<name>A0A919YSG2_9BACL</name>
<dbReference type="InterPro" id="IPR000073">
    <property type="entry name" value="AB_hydrolase_1"/>
</dbReference>
<organism evidence="2 3">
    <name type="scientific">Paenibacillus montaniterrae</name>
    <dbReference type="NCBI Taxonomy" id="429341"/>
    <lineage>
        <taxon>Bacteria</taxon>
        <taxon>Bacillati</taxon>
        <taxon>Bacillota</taxon>
        <taxon>Bacilli</taxon>
        <taxon>Bacillales</taxon>
        <taxon>Paenibacillaceae</taxon>
        <taxon>Paenibacillus</taxon>
    </lineage>
</organism>
<evidence type="ECO:0000313" key="3">
    <source>
        <dbReference type="Proteomes" id="UP000683139"/>
    </source>
</evidence>
<keyword evidence="2" id="KW-0378">Hydrolase</keyword>
<reference evidence="2" key="1">
    <citation type="submission" date="2021-03" db="EMBL/GenBank/DDBJ databases">
        <title>Antimicrobial resistance genes in bacteria isolated from Japanese honey, and their potential for conferring macrolide and lincosamide resistance in the American foulbrood pathogen Paenibacillus larvae.</title>
        <authorList>
            <person name="Okamoto M."/>
            <person name="Kumagai M."/>
            <person name="Kanamori H."/>
            <person name="Takamatsu D."/>
        </authorList>
    </citation>
    <scope>NUCLEOTIDE SEQUENCE</scope>
    <source>
        <strain evidence="2">J40TS1</strain>
    </source>
</reference>
<dbReference type="AlphaFoldDB" id="A0A919YSG2"/>
<comment type="caution">
    <text evidence="2">The sequence shown here is derived from an EMBL/GenBank/DDBJ whole genome shotgun (WGS) entry which is preliminary data.</text>
</comment>
<dbReference type="RefSeq" id="WP_213516582.1">
    <property type="nucleotide sequence ID" value="NZ_BOSE01000005.1"/>
</dbReference>
<dbReference type="SUPFAM" id="SSF53474">
    <property type="entry name" value="alpha/beta-Hydrolases"/>
    <property type="match status" value="1"/>
</dbReference>
<keyword evidence="3" id="KW-1185">Reference proteome</keyword>
<dbReference type="PANTHER" id="PTHR45763">
    <property type="entry name" value="HYDROLASE, ALPHA/BETA FOLD FAMILY PROTEIN, EXPRESSED-RELATED"/>
    <property type="match status" value="1"/>
</dbReference>
<dbReference type="Pfam" id="PF00561">
    <property type="entry name" value="Abhydrolase_1"/>
    <property type="match status" value="1"/>
</dbReference>
<dbReference type="PANTHER" id="PTHR45763:SF46">
    <property type="entry name" value="AB HYDROLASE-1 DOMAIN-CONTAINING PROTEIN"/>
    <property type="match status" value="1"/>
</dbReference>
<dbReference type="InterPro" id="IPR029058">
    <property type="entry name" value="AB_hydrolase_fold"/>
</dbReference>
<dbReference type="GO" id="GO:0016787">
    <property type="term" value="F:hydrolase activity"/>
    <property type="evidence" value="ECO:0007669"/>
    <property type="project" value="UniProtKB-KW"/>
</dbReference>
<dbReference type="Proteomes" id="UP000683139">
    <property type="component" value="Unassembled WGS sequence"/>
</dbReference>
<accession>A0A919YSG2</accession>
<sequence>MRKVKITGETLTLLDGRKLAYMEYGQPDGYPILLFHGTPGSRIWFIGDDEYAKHLGIRLIAFDRPGFGASDPKPGRTLLSWADDVAEAVRCLGIEAYSVLGVSGGGAYAAACAYRALGGIRSAAMVASVAPFENGKPPASMSKPNRIAFWLSRNAPWLMRAVFSGQIKLIDTQPEKFKRSLQSGNSHLPEWDRSFLQTDEQLESTMLHLREAHRQGPAETVREQVLMGQPWGFELRDIQIPLHVFHGEQDTMAPFAAIKQAVAQVPNCHFVAIEKAGHSLCEDEGIWTALLQRLKE</sequence>
<dbReference type="Gene3D" id="3.40.50.1820">
    <property type="entry name" value="alpha/beta hydrolase"/>
    <property type="match status" value="1"/>
</dbReference>
<protein>
    <submittedName>
        <fullName evidence="2">Alpha/beta hydrolase</fullName>
    </submittedName>
</protein>
<evidence type="ECO:0000313" key="2">
    <source>
        <dbReference type="EMBL" id="GIP17359.1"/>
    </source>
</evidence>
<gene>
    <name evidence="2" type="ORF">J40TS1_30010</name>
</gene>